<dbReference type="SUPFAM" id="SSF56399">
    <property type="entry name" value="ADP-ribosylation"/>
    <property type="match status" value="1"/>
</dbReference>
<sequence length="423" mass="48991">MPKRKVPDTRFPDAVAVSYNRAIKKMVNEIGKETLTLFDQYIAPEIVRDRRDGQEFLVDGLSENIKKMFKTLKEKAANVFSSSRKEKTVQTYMKNLDNFNKNIIKQQGKVIGVGPTETDPKLQKYLKEKTADNVAYITKLEDDYLKKVVEIVTDGVEKGSTAKQIRKQLVERVEMSENRAQFIAVDQTGSIFGQMTAQRHQDMGVNRFKWRTSKDERVRESHMLLSDKVFSYDDPPQVGARKVLPGEDYRCRCIPIPVFDDEDDETVSEETKLNDDETRAINQYISSDSYKINDKLRRNVPLDENDKILIKNLDKALDKLPKYEGDLNRSLFFYDDNSLEEYLKGFDIGNIISEASYISTSRSVYDNDDDVRLIIKNSKSGIDLKGYNDTEQEVLYKRSSKFIVIDKRIENGKFFIILEEYDE</sequence>
<reference evidence="3 4" key="1">
    <citation type="submission" date="2020-08" db="EMBL/GenBank/DDBJ databases">
        <title>A Genomic Blueprint of the Chicken Gut Microbiome.</title>
        <authorList>
            <person name="Gilroy R."/>
            <person name="Ravi A."/>
            <person name="Getino M."/>
            <person name="Pursley I."/>
            <person name="Horton D.L."/>
            <person name="Alikhan N.-F."/>
            <person name="Baker D."/>
            <person name="Gharbi K."/>
            <person name="Hall N."/>
            <person name="Watson M."/>
            <person name="Adriaenssens E.M."/>
            <person name="Foster-Nyarko E."/>
            <person name="Jarju S."/>
            <person name="Secka A."/>
            <person name="Antonio M."/>
            <person name="Oren A."/>
            <person name="Chaudhuri R."/>
            <person name="La Ragione R.M."/>
            <person name="Hildebrand F."/>
            <person name="Pallen M.J."/>
        </authorList>
    </citation>
    <scope>NUCLEOTIDE SEQUENCE [LARGE SCALE GENOMIC DNA]</scope>
    <source>
        <strain evidence="3 4">Re31</strain>
    </source>
</reference>
<dbReference type="InterPro" id="IPR006528">
    <property type="entry name" value="Phage_head_morphogenesis_dom"/>
</dbReference>
<proteinExistence type="predicted"/>
<dbReference type="InterPro" id="IPR003540">
    <property type="entry name" value="ADP-ribosyltransferase"/>
</dbReference>
<evidence type="ECO:0000313" key="4">
    <source>
        <dbReference type="Proteomes" id="UP000640930"/>
    </source>
</evidence>
<feature type="domain" description="ADP ribosyltransferase" evidence="1">
    <location>
        <begin position="271"/>
        <end position="414"/>
    </location>
</feature>
<name>A0ABR8XAS9_9BACL</name>
<comment type="caution">
    <text evidence="3">The sequence shown here is derived from an EMBL/GenBank/DDBJ whole genome shotgun (WGS) entry which is preliminary data.</text>
</comment>
<dbReference type="Pfam" id="PF04233">
    <property type="entry name" value="Phage_Mu_F"/>
    <property type="match status" value="1"/>
</dbReference>
<protein>
    <submittedName>
        <fullName evidence="3">Minor capsid protein</fullName>
    </submittedName>
</protein>
<dbReference type="NCBIfam" id="TIGR01641">
    <property type="entry name" value="phageSPP1_gp7"/>
    <property type="match status" value="1"/>
</dbReference>
<dbReference type="PROSITE" id="PS51996">
    <property type="entry name" value="TR_MART"/>
    <property type="match status" value="1"/>
</dbReference>
<evidence type="ECO:0000313" key="3">
    <source>
        <dbReference type="EMBL" id="MBD8026434.1"/>
    </source>
</evidence>
<dbReference type="Pfam" id="PF03496">
    <property type="entry name" value="ADPrib_exo_Tox"/>
    <property type="match status" value="1"/>
</dbReference>
<dbReference type="Gene3D" id="3.90.176.10">
    <property type="entry name" value="Toxin ADP-ribosyltransferase, Chain A, domain 1"/>
    <property type="match status" value="1"/>
</dbReference>
<evidence type="ECO:0000259" key="2">
    <source>
        <dbReference type="Pfam" id="PF04233"/>
    </source>
</evidence>
<evidence type="ECO:0000259" key="1">
    <source>
        <dbReference type="Pfam" id="PF03496"/>
    </source>
</evidence>
<dbReference type="Proteomes" id="UP000640930">
    <property type="component" value="Unassembled WGS sequence"/>
</dbReference>
<dbReference type="RefSeq" id="WP_191706937.1">
    <property type="nucleotide sequence ID" value="NZ_JACSQA010000007.1"/>
</dbReference>
<accession>A0ABR8XAS9</accession>
<feature type="domain" description="Phage head morphogenesis" evidence="2">
    <location>
        <begin position="147"/>
        <end position="253"/>
    </location>
</feature>
<organism evidence="3 4">
    <name type="scientific">Ureibacillus galli</name>
    <dbReference type="NCBI Taxonomy" id="2762222"/>
    <lineage>
        <taxon>Bacteria</taxon>
        <taxon>Bacillati</taxon>
        <taxon>Bacillota</taxon>
        <taxon>Bacilli</taxon>
        <taxon>Bacillales</taxon>
        <taxon>Caryophanaceae</taxon>
        <taxon>Ureibacillus</taxon>
    </lineage>
</organism>
<keyword evidence="4" id="KW-1185">Reference proteome</keyword>
<dbReference type="EMBL" id="JACSQA010000007">
    <property type="protein sequence ID" value="MBD8026434.1"/>
    <property type="molecule type" value="Genomic_DNA"/>
</dbReference>
<gene>
    <name evidence="3" type="ORF">H9636_07150</name>
</gene>